<evidence type="ECO:0000259" key="8">
    <source>
        <dbReference type="PROSITE" id="PS51507"/>
    </source>
</evidence>
<dbReference type="InterPro" id="IPR019471">
    <property type="entry name" value="Interferon_reg_factor-3"/>
</dbReference>
<evidence type="ECO:0000256" key="1">
    <source>
        <dbReference type="ARBA" id="ARBA00004123"/>
    </source>
</evidence>
<sequence>MAGGAHGRYGGTSLPLPPPRMASGRARSTRKLRQWTVEQVESGRFPGLVWDDPPAKSMFRIPWKHAGKQDFRHDEDAAFFKAWAEYKGKYRPGERLDPAGWKTRLRCALNKSPEFEEVPARSQLDIAEPYKVYRLVPPAEQRPAKLPARRGPRQGRKEPPDSSSEGDELQTSGGAAQAPLTLDMVSMEVTSGSEPTAGASQSSDDSGIETSERSPDAGVPSPDLNEIVINVTLESGALLPPMDDYSVLLSLWYSGELVWQQRLPHGDFLVTPTPASVPHAPNFMQRVLLPPAEGVRDPHKRQATQELLGALAKGVMVASYPQGLFVRRRCRGRVYWRGSGAPPATPSKLERDEVMQVFSGAAFRQALQLYRQGLGTQPEPHVTLCLGEELGQQDGPADKLIIIQMEQAFARKLLDMPEVEMASVCLLSLEPSCLFSPI</sequence>
<evidence type="ECO:0000256" key="6">
    <source>
        <dbReference type="ARBA" id="ARBA00023242"/>
    </source>
</evidence>
<dbReference type="SUPFAM" id="SSF49879">
    <property type="entry name" value="SMAD/FHA domain"/>
    <property type="match status" value="1"/>
</dbReference>
<dbReference type="SMART" id="SM00348">
    <property type="entry name" value="IRF"/>
    <property type="match status" value="1"/>
</dbReference>
<dbReference type="InterPro" id="IPR001346">
    <property type="entry name" value="Interferon_reg_fact_DNA-bd_dom"/>
</dbReference>
<dbReference type="InterPro" id="IPR017855">
    <property type="entry name" value="SMAD-like_dom_sf"/>
</dbReference>
<keyword evidence="3" id="KW-0238">DNA-binding</keyword>
<evidence type="ECO:0000256" key="5">
    <source>
        <dbReference type="ARBA" id="ARBA00023163"/>
    </source>
</evidence>
<comment type="caution">
    <text evidence="9">The sequence shown here is derived from an EMBL/GenBank/DDBJ whole genome shotgun (WGS) entry which is preliminary data.</text>
</comment>
<dbReference type="SUPFAM" id="SSF46785">
    <property type="entry name" value="Winged helix' DNA-binding domain"/>
    <property type="match status" value="1"/>
</dbReference>
<proteinExistence type="predicted"/>
<dbReference type="PANTHER" id="PTHR11949:SF26">
    <property type="entry name" value="INTERFERON REGULATORY FACTOR 9"/>
    <property type="match status" value="1"/>
</dbReference>
<evidence type="ECO:0000256" key="3">
    <source>
        <dbReference type="ARBA" id="ARBA00023125"/>
    </source>
</evidence>
<dbReference type="FunFam" id="1.10.10.10:FF:000041">
    <property type="entry name" value="Interferon regulatory factor 4"/>
    <property type="match status" value="1"/>
</dbReference>
<gene>
    <name evidence="9" type="ORF">KIL84_009647</name>
</gene>
<dbReference type="PRINTS" id="PR00267">
    <property type="entry name" value="INTFRNREGFCT"/>
</dbReference>
<dbReference type="GO" id="GO:0002376">
    <property type="term" value="P:immune system process"/>
    <property type="evidence" value="ECO:0007669"/>
    <property type="project" value="TreeGrafter"/>
</dbReference>
<name>A0A9D3XL51_9SAUR</name>
<dbReference type="Pfam" id="PF10401">
    <property type="entry name" value="IRF-3"/>
    <property type="match status" value="1"/>
</dbReference>
<evidence type="ECO:0000313" key="9">
    <source>
        <dbReference type="EMBL" id="KAH1181893.1"/>
    </source>
</evidence>
<feature type="domain" description="IRF tryptophan pentad repeat" evidence="8">
    <location>
        <begin position="29"/>
        <end position="137"/>
    </location>
</feature>
<dbReference type="GO" id="GO:0005634">
    <property type="term" value="C:nucleus"/>
    <property type="evidence" value="ECO:0007669"/>
    <property type="project" value="UniProtKB-SubCell"/>
</dbReference>
<keyword evidence="2" id="KW-0805">Transcription regulation</keyword>
<dbReference type="Pfam" id="PF00605">
    <property type="entry name" value="IRF"/>
    <property type="match status" value="1"/>
</dbReference>
<keyword evidence="5" id="KW-0804">Transcription</keyword>
<dbReference type="InterPro" id="IPR008984">
    <property type="entry name" value="SMAD_FHA_dom_sf"/>
</dbReference>
<reference evidence="9" key="1">
    <citation type="submission" date="2021-09" db="EMBL/GenBank/DDBJ databases">
        <title>The genome of Mauremys mutica provides insights into the evolution of semi-aquatic lifestyle.</title>
        <authorList>
            <person name="Gong S."/>
            <person name="Gao Y."/>
        </authorList>
    </citation>
    <scope>NUCLEOTIDE SEQUENCE</scope>
    <source>
        <strain evidence="9">MM-2020</strain>
        <tissue evidence="9">Muscle</tissue>
    </source>
</reference>
<keyword evidence="6" id="KW-0539">Nucleus</keyword>
<dbReference type="GO" id="GO:0000978">
    <property type="term" value="F:RNA polymerase II cis-regulatory region sequence-specific DNA binding"/>
    <property type="evidence" value="ECO:0007669"/>
    <property type="project" value="TreeGrafter"/>
</dbReference>
<dbReference type="Proteomes" id="UP000827986">
    <property type="component" value="Unassembled WGS sequence"/>
</dbReference>
<dbReference type="AlphaFoldDB" id="A0A9D3XL51"/>
<dbReference type="EMBL" id="JAHDVG010000467">
    <property type="protein sequence ID" value="KAH1181893.1"/>
    <property type="molecule type" value="Genomic_DNA"/>
</dbReference>
<dbReference type="InterPro" id="IPR036390">
    <property type="entry name" value="WH_DNA-bd_sf"/>
</dbReference>
<evidence type="ECO:0000256" key="4">
    <source>
        <dbReference type="ARBA" id="ARBA00023159"/>
    </source>
</evidence>
<comment type="subcellular location">
    <subcellularLocation>
        <location evidence="1">Nucleus</location>
    </subcellularLocation>
</comment>
<evidence type="ECO:0000256" key="2">
    <source>
        <dbReference type="ARBA" id="ARBA00023015"/>
    </source>
</evidence>
<dbReference type="PROSITE" id="PS51507">
    <property type="entry name" value="IRF_2"/>
    <property type="match status" value="1"/>
</dbReference>
<evidence type="ECO:0000313" key="10">
    <source>
        <dbReference type="Proteomes" id="UP000827986"/>
    </source>
</evidence>
<dbReference type="InterPro" id="IPR036388">
    <property type="entry name" value="WH-like_DNA-bd_sf"/>
</dbReference>
<dbReference type="GO" id="GO:0045944">
    <property type="term" value="P:positive regulation of transcription by RNA polymerase II"/>
    <property type="evidence" value="ECO:0007669"/>
    <property type="project" value="UniProtKB-ARBA"/>
</dbReference>
<dbReference type="Gene3D" id="2.60.200.10">
    <property type="match status" value="1"/>
</dbReference>
<feature type="region of interest" description="Disordered" evidence="7">
    <location>
        <begin position="1"/>
        <end position="32"/>
    </location>
</feature>
<dbReference type="Gene3D" id="1.10.10.10">
    <property type="entry name" value="Winged helix-like DNA-binding domain superfamily/Winged helix DNA-binding domain"/>
    <property type="match status" value="1"/>
</dbReference>
<feature type="compositionally biased region" description="Polar residues" evidence="7">
    <location>
        <begin position="188"/>
        <end position="209"/>
    </location>
</feature>
<dbReference type="SMART" id="SM01243">
    <property type="entry name" value="IRF-3"/>
    <property type="match status" value="1"/>
</dbReference>
<keyword evidence="4" id="KW-0010">Activator</keyword>
<protein>
    <recommendedName>
        <fullName evidence="8">IRF tryptophan pentad repeat domain-containing protein</fullName>
    </recommendedName>
</protein>
<dbReference type="OrthoDB" id="5958224at2759"/>
<dbReference type="CDD" id="cd00103">
    <property type="entry name" value="IRF"/>
    <property type="match status" value="1"/>
</dbReference>
<dbReference type="GO" id="GO:0000981">
    <property type="term" value="F:DNA-binding transcription factor activity, RNA polymerase II-specific"/>
    <property type="evidence" value="ECO:0007669"/>
    <property type="project" value="TreeGrafter"/>
</dbReference>
<feature type="compositionally biased region" description="Gly residues" evidence="7">
    <location>
        <begin position="1"/>
        <end position="10"/>
    </location>
</feature>
<organism evidence="9 10">
    <name type="scientific">Mauremys mutica</name>
    <name type="common">yellowpond turtle</name>
    <dbReference type="NCBI Taxonomy" id="74926"/>
    <lineage>
        <taxon>Eukaryota</taxon>
        <taxon>Metazoa</taxon>
        <taxon>Chordata</taxon>
        <taxon>Craniata</taxon>
        <taxon>Vertebrata</taxon>
        <taxon>Euteleostomi</taxon>
        <taxon>Archelosauria</taxon>
        <taxon>Testudinata</taxon>
        <taxon>Testudines</taxon>
        <taxon>Cryptodira</taxon>
        <taxon>Durocryptodira</taxon>
        <taxon>Testudinoidea</taxon>
        <taxon>Geoemydidae</taxon>
        <taxon>Geoemydinae</taxon>
        <taxon>Mauremys</taxon>
    </lineage>
</organism>
<accession>A0A9D3XL51</accession>
<dbReference type="PANTHER" id="PTHR11949">
    <property type="entry name" value="INTERFERON REGULATORY FACTOR"/>
    <property type="match status" value="1"/>
</dbReference>
<keyword evidence="10" id="KW-1185">Reference proteome</keyword>
<evidence type="ECO:0000256" key="7">
    <source>
        <dbReference type="SAM" id="MobiDB-lite"/>
    </source>
</evidence>
<feature type="region of interest" description="Disordered" evidence="7">
    <location>
        <begin position="138"/>
        <end position="223"/>
    </location>
</feature>